<evidence type="ECO:0000313" key="3">
    <source>
        <dbReference type="Proteomes" id="UP000494109"/>
    </source>
</evidence>
<feature type="transmembrane region" description="Helical" evidence="1">
    <location>
        <begin position="7"/>
        <end position="28"/>
    </location>
</feature>
<proteinExistence type="predicted"/>
<name>A0A6P3BJB3_9BURK</name>
<dbReference type="EMBL" id="CABVQS010000032">
    <property type="protein sequence ID" value="VWD55895.1"/>
    <property type="molecule type" value="Genomic_DNA"/>
</dbReference>
<dbReference type="Proteomes" id="UP000494109">
    <property type="component" value="Unassembled WGS sequence"/>
</dbReference>
<accession>A0A6P3BJB3</accession>
<keyword evidence="1" id="KW-0812">Transmembrane</keyword>
<evidence type="ECO:0000313" key="2">
    <source>
        <dbReference type="EMBL" id="VWD55895.1"/>
    </source>
</evidence>
<protein>
    <submittedName>
        <fullName evidence="2">Bacteriophage protein</fullName>
    </submittedName>
</protein>
<gene>
    <name evidence="2" type="ORF">BCO71033_05867</name>
</gene>
<evidence type="ECO:0000256" key="1">
    <source>
        <dbReference type="SAM" id="Phobius"/>
    </source>
</evidence>
<dbReference type="RefSeq" id="WP_174947419.1">
    <property type="nucleotide sequence ID" value="NZ_CABVQS010000032.1"/>
</dbReference>
<reference evidence="2 3" key="1">
    <citation type="submission" date="2019-09" db="EMBL/GenBank/DDBJ databases">
        <authorList>
            <person name="Depoorter E."/>
        </authorList>
    </citation>
    <scope>NUCLEOTIDE SEQUENCE [LARGE SCALE GENOMIC DNA]</scope>
    <source>
        <strain evidence="2">R-71033</strain>
    </source>
</reference>
<keyword evidence="1" id="KW-0472">Membrane</keyword>
<feature type="transmembrane region" description="Helical" evidence="1">
    <location>
        <begin position="34"/>
        <end position="54"/>
    </location>
</feature>
<organism evidence="2 3">
    <name type="scientific">Burkholderia contaminans</name>
    <dbReference type="NCBI Taxonomy" id="488447"/>
    <lineage>
        <taxon>Bacteria</taxon>
        <taxon>Pseudomonadati</taxon>
        <taxon>Pseudomonadota</taxon>
        <taxon>Betaproteobacteria</taxon>
        <taxon>Burkholderiales</taxon>
        <taxon>Burkholderiaceae</taxon>
        <taxon>Burkholderia</taxon>
        <taxon>Burkholderia cepacia complex</taxon>
    </lineage>
</organism>
<dbReference type="AlphaFoldDB" id="A0A6P3BJB3"/>
<sequence>MKRIWQFFEIGFAMCSLALVVAALVYAFKTYSDGAAAWVQAVGSIAAIWAAYKISDREAALQRRNAKEEAASALAQRHEAVAELMENTARLCYQVGKSKIEYDIGYFWPRDYRSSDFTFAIKSLEAIDLMSLQSTYLVRGIIGMVNETRSAQILLDQAIARRVPPPLDEIKQHCENSQACYSDAMFETNRAPNELYVPYLPEERFAEVFEDDPYST</sequence>
<keyword evidence="1" id="KW-1133">Transmembrane helix</keyword>